<dbReference type="Gene3D" id="3.40.20.10">
    <property type="entry name" value="Severin"/>
    <property type="match status" value="1"/>
</dbReference>
<evidence type="ECO:0000313" key="3">
    <source>
        <dbReference type="Proteomes" id="UP000316079"/>
    </source>
</evidence>
<dbReference type="InterPro" id="IPR029006">
    <property type="entry name" value="ADF-H/Gelsolin-like_dom_sf"/>
</dbReference>
<dbReference type="GO" id="GO:0098974">
    <property type="term" value="P:postsynaptic actin cytoskeleton organization"/>
    <property type="evidence" value="ECO:0007669"/>
    <property type="project" value="TreeGrafter"/>
</dbReference>
<evidence type="ECO:0000256" key="1">
    <source>
        <dbReference type="SAM" id="MobiDB-lite"/>
    </source>
</evidence>
<feature type="compositionally biased region" description="Basic and acidic residues" evidence="1">
    <location>
        <begin position="1225"/>
        <end position="1242"/>
    </location>
</feature>
<dbReference type="GO" id="GO:0030864">
    <property type="term" value="C:cortical actin cytoskeleton"/>
    <property type="evidence" value="ECO:0007669"/>
    <property type="project" value="TreeGrafter"/>
</dbReference>
<dbReference type="GO" id="GO:0045773">
    <property type="term" value="P:positive regulation of axon extension"/>
    <property type="evidence" value="ECO:0007669"/>
    <property type="project" value="TreeGrafter"/>
</dbReference>
<dbReference type="GO" id="GO:0005884">
    <property type="term" value="C:actin filament"/>
    <property type="evidence" value="ECO:0007669"/>
    <property type="project" value="TreeGrafter"/>
</dbReference>
<dbReference type="EMBL" id="SRMA01025156">
    <property type="protein sequence ID" value="TRY98638.1"/>
    <property type="molecule type" value="Genomic_DNA"/>
</dbReference>
<dbReference type="Proteomes" id="UP000316079">
    <property type="component" value="Unassembled WGS sequence"/>
</dbReference>
<feature type="compositionally biased region" description="Basic and acidic residues" evidence="1">
    <location>
        <begin position="1135"/>
        <end position="1165"/>
    </location>
</feature>
<dbReference type="AlphaFoldDB" id="A0A553R8X0"/>
<dbReference type="GO" id="GO:0061003">
    <property type="term" value="P:positive regulation of dendritic spine morphogenesis"/>
    <property type="evidence" value="ECO:0007669"/>
    <property type="project" value="TreeGrafter"/>
</dbReference>
<proteinExistence type="predicted"/>
<comment type="caution">
    <text evidence="2">The sequence shown here is derived from an EMBL/GenBank/DDBJ whole genome shotgun (WGS) entry which is preliminary data.</text>
</comment>
<dbReference type="GO" id="GO:0030027">
    <property type="term" value="C:lamellipodium"/>
    <property type="evidence" value="ECO:0007669"/>
    <property type="project" value="TreeGrafter"/>
</dbReference>
<feature type="compositionally biased region" description="Basic and acidic residues" evidence="1">
    <location>
        <begin position="747"/>
        <end position="765"/>
    </location>
</feature>
<feature type="region of interest" description="Disordered" evidence="1">
    <location>
        <begin position="737"/>
        <end position="765"/>
    </location>
</feature>
<dbReference type="GO" id="GO:0014069">
    <property type="term" value="C:postsynaptic density"/>
    <property type="evidence" value="ECO:0007669"/>
    <property type="project" value="TreeGrafter"/>
</dbReference>
<sequence length="1254" mass="144456">MTIWLNMIEQELMEDVRLGHAPLQTSVGKEVDQFRRAECASHVPAIKAFFKEVHIFLPAHSLDEITEERISSLAVNTAAVALGQRARQRRTEDRQETVGTNYKRTIAAAEFQRVQRDSFWAQMEREEEQRKKEDQRRATEDRRKREREWAMQEKRESMERERRMYEQEQRIEEQRRIQAQIEAEAFKQKKIKWHQEMERPEEQRCATFILSESEEKAAQEAAALVSQRLFNPREFFRQLSSTSEQTASLPNSPQLARSPFRQLCQSQMDSIFSFVQSPHPPSPYRSSPAFPSTPIIQGPPIFSKTASSLPNETVVSSKSQIKISPRNLDSFTLSAVATKLENPVFSSTELELKSPISEILDTLVFYPPPPSPEHPCPDDSEISDMYLPPPPGFEDSPEASVDNLPGNQKYHVVLPVPPSRPLPLLPGTSQLLKDLETEREFTVRASVISTVDEEDEEVEREMIDVDNGESKLQKESSNDYEIEEISRKEREEKKVKCNSEGNEDGKINEHVQLLKESEIDWSYVKECENKGDEVWENVAIFENEKALKMIEKFERVEILVSNLGEDCMWKNMEGNEEEREKVQGPKVRGTEQESEMIAEFDREEILDPNVIKDCVWKNVEEWEGNEEQRCKTIEEEERERVRGVKERGTGQESEMIGQKEDRIKGWEELGDEDITEEHEEDEKPMETLETNKMLDEFGKENIKQEKVIETYKDQFEQFGNVLVKFKVNEVQVGRVMQEYKSEEDEDPKTMEEPEPEETQKARSTPEDGKIINLLDTLNTMMEDCFRGLIVEASKEVREDQAEIANDAPVFVRGKKEAWKHIETEKSQSFQIMEECEHGKIMMRKCEEEDEGIIVGEEKGGEMGIEGASKKDLEELLIETIGEEPADESESDGKVFQIYEEGAEIVDNQVDMIISAEDAREKEENWMTTNSASEKLEEDAGKGFENQIIDLLQELEPAKEDLPEEKEKQDEKDIFETNRKLTVNIPEQLRYFEPDEEMVKEHECGEIMQTLNDEDGRSSEQVQLEKGKLQSVGELEQVRENICKATESQNNLEENSREMQEPKSQDLNIVEDHKLITLQDGLIENPARQDQNVLMKEKFKSNEKTVMLKNDEVKENSQGCSENLERCSDDPSAQTEEERRGSVEQKTEVRDISKDLAKENNIECKELSLVPEYQSDEREEPVPVSHSLEAAGCCLDGNSGVVHWPGGTDHSSDIEEGEEATSLKPSETEGKQNSGHDPEHQANEDIEYPLMQNYY</sequence>
<feature type="region of interest" description="Disordered" evidence="1">
    <location>
        <begin position="1201"/>
        <end position="1254"/>
    </location>
</feature>
<feature type="region of interest" description="Disordered" evidence="1">
    <location>
        <begin position="1104"/>
        <end position="1184"/>
    </location>
</feature>
<dbReference type="GO" id="GO:0030427">
    <property type="term" value="C:site of polarized growth"/>
    <property type="evidence" value="ECO:0007669"/>
    <property type="project" value="TreeGrafter"/>
</dbReference>
<feature type="region of interest" description="Disordered" evidence="1">
    <location>
        <begin position="125"/>
        <end position="154"/>
    </location>
</feature>
<dbReference type="PANTHER" id="PTHR10829">
    <property type="entry name" value="CORTACTIN AND DREBRIN"/>
    <property type="match status" value="1"/>
</dbReference>
<reference evidence="2 3" key="1">
    <citation type="journal article" date="2019" name="Sci. Data">
        <title>Hybrid genome assembly and annotation of Danionella translucida.</title>
        <authorList>
            <person name="Kadobianskyi M."/>
            <person name="Schulze L."/>
            <person name="Schuelke M."/>
            <person name="Judkewitz B."/>
        </authorList>
    </citation>
    <scope>NUCLEOTIDE SEQUENCE [LARGE SCALE GENOMIC DNA]</scope>
    <source>
        <strain evidence="2 3">Bolton</strain>
    </source>
</reference>
<dbReference type="OrthoDB" id="20822at2759"/>
<dbReference type="GO" id="GO:0048812">
    <property type="term" value="P:neuron projection morphogenesis"/>
    <property type="evidence" value="ECO:0007669"/>
    <property type="project" value="TreeGrafter"/>
</dbReference>
<dbReference type="GO" id="GO:0045211">
    <property type="term" value="C:postsynaptic membrane"/>
    <property type="evidence" value="ECO:0007669"/>
    <property type="project" value="TreeGrafter"/>
</dbReference>
<dbReference type="GO" id="GO:0051015">
    <property type="term" value="F:actin filament binding"/>
    <property type="evidence" value="ECO:0007669"/>
    <property type="project" value="TreeGrafter"/>
</dbReference>
<evidence type="ECO:0000313" key="2">
    <source>
        <dbReference type="EMBL" id="TRY98638.1"/>
    </source>
</evidence>
<feature type="region of interest" description="Disordered" evidence="1">
    <location>
        <begin position="1046"/>
        <end position="1066"/>
    </location>
</feature>
<protein>
    <submittedName>
        <fullName evidence="2">Uncharacterized protein</fullName>
    </submittedName>
</protein>
<dbReference type="STRING" id="623744.A0A553R8X0"/>
<keyword evidence="3" id="KW-1185">Reference proteome</keyword>
<gene>
    <name evidence="2" type="ORF">DNTS_005885</name>
</gene>
<dbReference type="PANTHER" id="PTHR10829:SF9">
    <property type="entry name" value="ADF-H DOMAIN-CONTAINING PROTEIN"/>
    <property type="match status" value="1"/>
</dbReference>
<feature type="compositionally biased region" description="Basic and acidic residues" evidence="1">
    <location>
        <begin position="1053"/>
        <end position="1066"/>
    </location>
</feature>
<accession>A0A553R8X0</accession>
<organism evidence="2 3">
    <name type="scientific">Danionella cerebrum</name>
    <dbReference type="NCBI Taxonomy" id="2873325"/>
    <lineage>
        <taxon>Eukaryota</taxon>
        <taxon>Metazoa</taxon>
        <taxon>Chordata</taxon>
        <taxon>Craniata</taxon>
        <taxon>Vertebrata</taxon>
        <taxon>Euteleostomi</taxon>
        <taxon>Actinopterygii</taxon>
        <taxon>Neopterygii</taxon>
        <taxon>Teleostei</taxon>
        <taxon>Ostariophysi</taxon>
        <taxon>Cypriniformes</taxon>
        <taxon>Danionidae</taxon>
        <taxon>Danioninae</taxon>
        <taxon>Danionella</taxon>
    </lineage>
</organism>
<dbReference type="GO" id="GO:0030425">
    <property type="term" value="C:dendrite"/>
    <property type="evidence" value="ECO:0007669"/>
    <property type="project" value="TreeGrafter"/>
</dbReference>
<dbReference type="GO" id="GO:0030833">
    <property type="term" value="P:regulation of actin filament polymerization"/>
    <property type="evidence" value="ECO:0007669"/>
    <property type="project" value="TreeGrafter"/>
</dbReference>
<name>A0A553R8X0_9TELE</name>